<proteinExistence type="inferred from homology"/>
<keyword evidence="3 4" id="KW-0408">Iron</keyword>
<dbReference type="PRINTS" id="PR00385">
    <property type="entry name" value="P450"/>
</dbReference>
<keyword evidence="2 5" id="KW-0560">Oxidoreductase</keyword>
<dbReference type="EMBL" id="JAIXMP010000012">
    <property type="protein sequence ID" value="KAI9264098.1"/>
    <property type="molecule type" value="Genomic_DNA"/>
</dbReference>
<organism evidence="7 8">
    <name type="scientific">Phascolomyces articulosus</name>
    <dbReference type="NCBI Taxonomy" id="60185"/>
    <lineage>
        <taxon>Eukaryota</taxon>
        <taxon>Fungi</taxon>
        <taxon>Fungi incertae sedis</taxon>
        <taxon>Mucoromycota</taxon>
        <taxon>Mucoromycotina</taxon>
        <taxon>Mucoromycetes</taxon>
        <taxon>Mucorales</taxon>
        <taxon>Lichtheimiaceae</taxon>
        <taxon>Phascolomyces</taxon>
    </lineage>
</organism>
<dbReference type="AlphaFoldDB" id="A0AAD5K0S1"/>
<dbReference type="InterPro" id="IPR001128">
    <property type="entry name" value="Cyt_P450"/>
</dbReference>
<evidence type="ECO:0000256" key="5">
    <source>
        <dbReference type="RuleBase" id="RU000461"/>
    </source>
</evidence>
<comment type="caution">
    <text evidence="7">The sequence shown here is derived from an EMBL/GenBank/DDBJ whole genome shotgun (WGS) entry which is preliminary data.</text>
</comment>
<feature type="binding site" description="axial binding residue" evidence="4">
    <location>
        <position position="464"/>
    </location>
    <ligand>
        <name>heme</name>
        <dbReference type="ChEBI" id="CHEBI:30413"/>
    </ligand>
    <ligandPart>
        <name>Fe</name>
        <dbReference type="ChEBI" id="CHEBI:18248"/>
    </ligandPart>
</feature>
<dbReference type="InterPro" id="IPR050364">
    <property type="entry name" value="Cytochrome_P450_fung"/>
</dbReference>
<comment type="similarity">
    <text evidence="5">Belongs to the cytochrome P450 family.</text>
</comment>
<keyword evidence="6" id="KW-0812">Transmembrane</keyword>
<comment type="cofactor">
    <cofactor evidence="4">
        <name>heme</name>
        <dbReference type="ChEBI" id="CHEBI:30413"/>
    </cofactor>
</comment>
<keyword evidence="4 5" id="KW-0349">Heme</keyword>
<gene>
    <name evidence="7" type="ORF">BDA99DRAFT_508408</name>
</gene>
<feature type="transmembrane region" description="Helical" evidence="6">
    <location>
        <begin position="21"/>
        <end position="40"/>
    </location>
</feature>
<evidence type="ECO:0000256" key="6">
    <source>
        <dbReference type="SAM" id="Phobius"/>
    </source>
</evidence>
<keyword evidence="6" id="KW-1133">Transmembrane helix</keyword>
<evidence type="ECO:0000256" key="3">
    <source>
        <dbReference type="ARBA" id="ARBA00023004"/>
    </source>
</evidence>
<keyword evidence="5" id="KW-0503">Monooxygenase</keyword>
<dbReference type="GO" id="GO:0004497">
    <property type="term" value="F:monooxygenase activity"/>
    <property type="evidence" value="ECO:0007669"/>
    <property type="project" value="UniProtKB-KW"/>
</dbReference>
<dbReference type="PANTHER" id="PTHR46300:SF11">
    <property type="entry name" value="OXIDOREDUCTASE, PUTATIVE-RELATED"/>
    <property type="match status" value="1"/>
</dbReference>
<evidence type="ECO:0000256" key="2">
    <source>
        <dbReference type="ARBA" id="ARBA00023002"/>
    </source>
</evidence>
<dbReference type="Proteomes" id="UP001209540">
    <property type="component" value="Unassembled WGS sequence"/>
</dbReference>
<dbReference type="InterPro" id="IPR017972">
    <property type="entry name" value="Cyt_P450_CS"/>
</dbReference>
<dbReference type="InterPro" id="IPR002401">
    <property type="entry name" value="Cyt_P450_E_grp-I"/>
</dbReference>
<sequence length="529" mass="59648">MRAILHQNVENTFKKIVSNTTRRGVTLVTLGVTACVYLLISSMKNKDIDKKTGLKKLPSPKGAIPYFGHLLMLDEVPVNQFTKWHNELGPLFTVRMGVKQWVCVSEPYLAHQIFGVHGRYTSARPHTTYLCDYYALGRKGIVAGNPSLQWKKTRGATIQALSPKNRPHLDKLVIPEAEEVVEKLLTITTQKGSVNVADPLHFLSLNVILSTCFGKRVTSTDDPLFLEITSIMREGGKRASPAEEINTFLPIMTLFDMITGKKQKLDQFIVEQRDPAFGRLIQEARENNVDCLSNTLFESKDVNEYNNVLVALADAILAGTDTTAVMLEWSLMILCHYPKVQKIIRDEIDQFIRTNERLPTFEERESIPYSLSVQKECMRYKPTTFFGVPHESTQGFEVNGYFIPKGASVVCNMHAIHRDPTFYPEADKFLPERFLGDLKPMYISANLNVNARDTFNFGFGRRVCPGAYLAELEIFNVWTRLFSQCVIEPALDKDGIPVFPDLDALINAGIVTPPASPVMRIVKRVDSLL</sequence>
<protein>
    <submittedName>
        <fullName evidence="7">Cytochrome P450</fullName>
    </submittedName>
</protein>
<keyword evidence="6" id="KW-0472">Membrane</keyword>
<dbReference type="SUPFAM" id="SSF48264">
    <property type="entry name" value="Cytochrome P450"/>
    <property type="match status" value="1"/>
</dbReference>
<keyword evidence="8" id="KW-1185">Reference proteome</keyword>
<name>A0AAD5K0S1_9FUNG</name>
<dbReference type="PRINTS" id="PR00463">
    <property type="entry name" value="EP450I"/>
</dbReference>
<evidence type="ECO:0000313" key="7">
    <source>
        <dbReference type="EMBL" id="KAI9264098.1"/>
    </source>
</evidence>
<dbReference type="GO" id="GO:0016705">
    <property type="term" value="F:oxidoreductase activity, acting on paired donors, with incorporation or reduction of molecular oxygen"/>
    <property type="evidence" value="ECO:0007669"/>
    <property type="project" value="InterPro"/>
</dbReference>
<dbReference type="InterPro" id="IPR036396">
    <property type="entry name" value="Cyt_P450_sf"/>
</dbReference>
<evidence type="ECO:0000313" key="8">
    <source>
        <dbReference type="Proteomes" id="UP001209540"/>
    </source>
</evidence>
<dbReference type="PROSITE" id="PS00086">
    <property type="entry name" value="CYTOCHROME_P450"/>
    <property type="match status" value="1"/>
</dbReference>
<dbReference type="Pfam" id="PF00067">
    <property type="entry name" value="p450"/>
    <property type="match status" value="1"/>
</dbReference>
<dbReference type="PROSITE" id="PS51257">
    <property type="entry name" value="PROKAR_LIPOPROTEIN"/>
    <property type="match status" value="1"/>
</dbReference>
<dbReference type="PANTHER" id="PTHR46300">
    <property type="entry name" value="P450, PUTATIVE (EUROFUNG)-RELATED-RELATED"/>
    <property type="match status" value="1"/>
</dbReference>
<evidence type="ECO:0000256" key="4">
    <source>
        <dbReference type="PIRSR" id="PIRSR602401-1"/>
    </source>
</evidence>
<keyword evidence="1 4" id="KW-0479">Metal-binding</keyword>
<dbReference type="GO" id="GO:0020037">
    <property type="term" value="F:heme binding"/>
    <property type="evidence" value="ECO:0007669"/>
    <property type="project" value="InterPro"/>
</dbReference>
<reference evidence="7" key="1">
    <citation type="journal article" date="2022" name="IScience">
        <title>Evolution of zygomycete secretomes and the origins of terrestrial fungal ecologies.</title>
        <authorList>
            <person name="Chang Y."/>
            <person name="Wang Y."/>
            <person name="Mondo S."/>
            <person name="Ahrendt S."/>
            <person name="Andreopoulos W."/>
            <person name="Barry K."/>
            <person name="Beard J."/>
            <person name="Benny G.L."/>
            <person name="Blankenship S."/>
            <person name="Bonito G."/>
            <person name="Cuomo C."/>
            <person name="Desiro A."/>
            <person name="Gervers K.A."/>
            <person name="Hundley H."/>
            <person name="Kuo A."/>
            <person name="LaButti K."/>
            <person name="Lang B.F."/>
            <person name="Lipzen A."/>
            <person name="O'Donnell K."/>
            <person name="Pangilinan J."/>
            <person name="Reynolds N."/>
            <person name="Sandor L."/>
            <person name="Smith M.E."/>
            <person name="Tsang A."/>
            <person name="Grigoriev I.V."/>
            <person name="Stajich J.E."/>
            <person name="Spatafora J.W."/>
        </authorList>
    </citation>
    <scope>NUCLEOTIDE SEQUENCE</scope>
    <source>
        <strain evidence="7">RSA 2281</strain>
    </source>
</reference>
<accession>A0AAD5K0S1</accession>
<dbReference type="Gene3D" id="1.10.630.10">
    <property type="entry name" value="Cytochrome P450"/>
    <property type="match status" value="1"/>
</dbReference>
<evidence type="ECO:0000256" key="1">
    <source>
        <dbReference type="ARBA" id="ARBA00022723"/>
    </source>
</evidence>
<reference evidence="7" key="2">
    <citation type="submission" date="2023-02" db="EMBL/GenBank/DDBJ databases">
        <authorList>
            <consortium name="DOE Joint Genome Institute"/>
            <person name="Mondo S.J."/>
            <person name="Chang Y."/>
            <person name="Wang Y."/>
            <person name="Ahrendt S."/>
            <person name="Andreopoulos W."/>
            <person name="Barry K."/>
            <person name="Beard J."/>
            <person name="Benny G.L."/>
            <person name="Blankenship S."/>
            <person name="Bonito G."/>
            <person name="Cuomo C."/>
            <person name="Desiro A."/>
            <person name="Gervers K.A."/>
            <person name="Hundley H."/>
            <person name="Kuo A."/>
            <person name="LaButti K."/>
            <person name="Lang B.F."/>
            <person name="Lipzen A."/>
            <person name="O'Donnell K."/>
            <person name="Pangilinan J."/>
            <person name="Reynolds N."/>
            <person name="Sandor L."/>
            <person name="Smith M.W."/>
            <person name="Tsang A."/>
            <person name="Grigoriev I.V."/>
            <person name="Stajich J.E."/>
            <person name="Spatafora J.W."/>
        </authorList>
    </citation>
    <scope>NUCLEOTIDE SEQUENCE</scope>
    <source>
        <strain evidence="7">RSA 2281</strain>
    </source>
</reference>
<dbReference type="GO" id="GO:0005506">
    <property type="term" value="F:iron ion binding"/>
    <property type="evidence" value="ECO:0007669"/>
    <property type="project" value="InterPro"/>
</dbReference>